<feature type="signal peptide" evidence="3">
    <location>
        <begin position="1"/>
        <end position="25"/>
    </location>
</feature>
<dbReference type="RefSeq" id="WP_254087357.1">
    <property type="nucleotide sequence ID" value="NZ_JAHESE010000040.1"/>
</dbReference>
<feature type="chain" id="PRO_5043010972" description="Beta/gamma crystallin 'Greek key' domain-containing protein" evidence="3">
    <location>
        <begin position="26"/>
        <end position="403"/>
    </location>
</feature>
<feature type="domain" description="Beta/gamma crystallin 'Greek key'" evidence="4">
    <location>
        <begin position="363"/>
        <end position="403"/>
    </location>
</feature>
<dbReference type="PROSITE" id="PS50915">
    <property type="entry name" value="CRYSTALLIN_BETA_GAMMA"/>
    <property type="match status" value="1"/>
</dbReference>
<dbReference type="Gene3D" id="2.60.20.10">
    <property type="entry name" value="Crystallins"/>
    <property type="match status" value="1"/>
</dbReference>
<evidence type="ECO:0000256" key="1">
    <source>
        <dbReference type="ARBA" id="ARBA00009646"/>
    </source>
</evidence>
<evidence type="ECO:0000256" key="2">
    <source>
        <dbReference type="ARBA" id="ARBA00022737"/>
    </source>
</evidence>
<reference evidence="5 6" key="1">
    <citation type="submission" date="2021-05" db="EMBL/GenBank/DDBJ databases">
        <title>A Polyphasic approach of four new species of the genus Ohtaekwangia: Ohtaekwangia histidinii sp. nov., Ohtaekwangia cretensis sp. nov., Ohtaekwangia indiensis sp. nov., Ohtaekwangia reichenbachii sp. nov. from diverse environment.</title>
        <authorList>
            <person name="Octaviana S."/>
        </authorList>
    </citation>
    <scope>NUCLEOTIDE SEQUENCE [LARGE SCALE GENOMIC DNA]</scope>
    <source>
        <strain evidence="5 6">PWU5</strain>
    </source>
</reference>
<gene>
    <name evidence="5" type="ORF">KK062_26340</name>
</gene>
<dbReference type="SMART" id="SM00247">
    <property type="entry name" value="XTALbg"/>
    <property type="match status" value="1"/>
</dbReference>
<sequence length="403" mass="43128">MKLTSRKHAGWVSAFLLVIILGSCANEVDPVVKKDIDAEGDAAALPAGLTVSVFGGGPIYKNRTVTIPELKASGFTEVVVWNIAVSTAGDLNFNGEFPVASNGTYTGGNMYPNFASDLQSLKTGTTSVNRVTLSIGSSNVGDFQHIRDLINAQGTGSTSILYRNFQALKTATGANAIDLDDENCYDLSTMVQFCVMLGNLGYNVALCPYTNSTFWTSVASQTNNQRPGTIDQVHLQCYAGGGGNSPCNWNFGGIPVHGSRWSGSTSSVQSQFTTWRNTCNTTGGWMWLYDEWVGNGMAAQYATAIRNGLGGTTPTTGVKFFQNSNYGGTATSFIPKGNYTLSQLQAYGFVNDWASSVQIPSGWSVILYQHDNFTGTSWTFSANNANFANTTGLNDQVSSVRIQ</sequence>
<comment type="similarity">
    <text evidence="1">Belongs to the beta/gamma-crystallin family.</text>
</comment>
<dbReference type="PROSITE" id="PS51257">
    <property type="entry name" value="PROKAR_LIPOPROTEIN"/>
    <property type="match status" value="1"/>
</dbReference>
<organism evidence="5 6">
    <name type="scientific">Dawidia cretensis</name>
    <dbReference type="NCBI Taxonomy" id="2782350"/>
    <lineage>
        <taxon>Bacteria</taxon>
        <taxon>Pseudomonadati</taxon>
        <taxon>Bacteroidota</taxon>
        <taxon>Cytophagia</taxon>
        <taxon>Cytophagales</taxon>
        <taxon>Chryseotaleaceae</taxon>
        <taxon>Dawidia</taxon>
    </lineage>
</organism>
<proteinExistence type="inferred from homology"/>
<dbReference type="AlphaFoldDB" id="A0AAP2E2A5"/>
<dbReference type="InterPro" id="IPR011024">
    <property type="entry name" value="G_crystallin-like"/>
</dbReference>
<evidence type="ECO:0000313" key="6">
    <source>
        <dbReference type="Proteomes" id="UP001319080"/>
    </source>
</evidence>
<dbReference type="Proteomes" id="UP001319080">
    <property type="component" value="Unassembled WGS sequence"/>
</dbReference>
<name>A0AAP2E2A5_9BACT</name>
<dbReference type="SUPFAM" id="SSF49695">
    <property type="entry name" value="gamma-Crystallin-like"/>
    <property type="match status" value="1"/>
</dbReference>
<keyword evidence="2" id="KW-0677">Repeat</keyword>
<evidence type="ECO:0000313" key="5">
    <source>
        <dbReference type="EMBL" id="MBT1711788.1"/>
    </source>
</evidence>
<keyword evidence="3" id="KW-0732">Signal</keyword>
<evidence type="ECO:0000259" key="4">
    <source>
        <dbReference type="PROSITE" id="PS50915"/>
    </source>
</evidence>
<dbReference type="InterPro" id="IPR001064">
    <property type="entry name" value="Beta/gamma_crystallin"/>
</dbReference>
<protein>
    <recommendedName>
        <fullName evidence="4">Beta/gamma crystallin 'Greek key' domain-containing protein</fullName>
    </recommendedName>
</protein>
<comment type="caution">
    <text evidence="5">The sequence shown here is derived from an EMBL/GenBank/DDBJ whole genome shotgun (WGS) entry which is preliminary data.</text>
</comment>
<keyword evidence="6" id="KW-1185">Reference proteome</keyword>
<evidence type="ECO:0000256" key="3">
    <source>
        <dbReference type="SAM" id="SignalP"/>
    </source>
</evidence>
<dbReference type="EMBL" id="JAHESE010000040">
    <property type="protein sequence ID" value="MBT1711788.1"/>
    <property type="molecule type" value="Genomic_DNA"/>
</dbReference>
<accession>A0AAP2E2A5</accession>